<keyword evidence="6" id="KW-1185">Reference proteome</keyword>
<dbReference type="AlphaFoldDB" id="A0A1G6G904"/>
<dbReference type="EMBL" id="FMYE01000041">
    <property type="protein sequence ID" value="SDB78470.1"/>
    <property type="molecule type" value="Genomic_DNA"/>
</dbReference>
<evidence type="ECO:0000313" key="6">
    <source>
        <dbReference type="Proteomes" id="UP000473905"/>
    </source>
</evidence>
<name>A0A1G6G904_BACOV</name>
<dbReference type="Proteomes" id="UP000181870">
    <property type="component" value="Unassembled WGS sequence"/>
</dbReference>
<dbReference type="EMBL" id="FNDO01000076">
    <property type="protein sequence ID" value="SDI79438.1"/>
    <property type="molecule type" value="Genomic_DNA"/>
</dbReference>
<evidence type="ECO:0000313" key="1">
    <source>
        <dbReference type="EMBL" id="KAA4098185.1"/>
    </source>
</evidence>
<reference evidence="4 5" key="1">
    <citation type="submission" date="2016-10" db="EMBL/GenBank/DDBJ databases">
        <authorList>
            <person name="de Groot N.N."/>
        </authorList>
    </citation>
    <scope>NUCLEOTIDE SEQUENCE [LARGE SCALE GENOMIC DNA]</scope>
    <source>
        <strain evidence="2 5">NLAE-zl-C500</strain>
        <strain evidence="3 4">NLAE-zl-C57</strain>
    </source>
</reference>
<evidence type="ECO:0000313" key="3">
    <source>
        <dbReference type="EMBL" id="SDI79438.1"/>
    </source>
</evidence>
<evidence type="ECO:0000313" key="5">
    <source>
        <dbReference type="Proteomes" id="UP000183670"/>
    </source>
</evidence>
<organism evidence="2 5">
    <name type="scientific">Bacteroides ovatus</name>
    <dbReference type="NCBI Taxonomy" id="28116"/>
    <lineage>
        <taxon>Bacteria</taxon>
        <taxon>Pseudomonadati</taxon>
        <taxon>Bacteroidota</taxon>
        <taxon>Bacteroidia</taxon>
        <taxon>Bacteroidales</taxon>
        <taxon>Bacteroidaceae</taxon>
        <taxon>Bacteroides</taxon>
    </lineage>
</organism>
<evidence type="ECO:0008006" key="7">
    <source>
        <dbReference type="Google" id="ProtNLM"/>
    </source>
</evidence>
<reference evidence="1 6" key="2">
    <citation type="journal article" date="2019" name="Nat. Med.">
        <title>A library of human gut bacterial isolates paired with longitudinal multiomics data enables mechanistic microbiome research.</title>
        <authorList>
            <person name="Poyet M."/>
            <person name="Groussin M."/>
            <person name="Gibbons S.M."/>
            <person name="Avila-Pacheco J."/>
            <person name="Jiang X."/>
            <person name="Kearney S.M."/>
            <person name="Perrotta A.R."/>
            <person name="Berdy B."/>
            <person name="Zhao S."/>
            <person name="Lieberman T.D."/>
            <person name="Swanson P.K."/>
            <person name="Smith M."/>
            <person name="Roesemann S."/>
            <person name="Alexander J.E."/>
            <person name="Rich S.A."/>
            <person name="Livny J."/>
            <person name="Vlamakis H."/>
            <person name="Clish C."/>
            <person name="Bullock K."/>
            <person name="Deik A."/>
            <person name="Scott J."/>
            <person name="Pierce K.A."/>
            <person name="Xavier R.J."/>
            <person name="Alm E.J."/>
        </authorList>
    </citation>
    <scope>NUCLEOTIDE SEQUENCE [LARGE SCALE GENOMIC DNA]</scope>
    <source>
        <strain evidence="1 6">BIOML-A134</strain>
    </source>
</reference>
<dbReference type="RefSeq" id="WP_008648704.1">
    <property type="nucleotide sequence ID" value="NZ_JAQCPI010000064.1"/>
</dbReference>
<dbReference type="Proteomes" id="UP000183670">
    <property type="component" value="Unassembled WGS sequence"/>
</dbReference>
<proteinExistence type="predicted"/>
<sequence>MSKGNKLIEMVKRAIRAKIPFEYLLVDSWFTCTKLVDLVSNSHKKFHLLGMVKMGNTKYVTKKWGKSLLK</sequence>
<protein>
    <recommendedName>
        <fullName evidence="7">Transposase IS701-like DDE domain-containing protein</fullName>
    </recommendedName>
</protein>
<gene>
    <name evidence="1" type="ORF">F3D66_12395</name>
    <name evidence="2" type="ORF">SAMN05192581_104125</name>
    <name evidence="3" type="ORF">SAMN05192582_10766</name>
</gene>
<accession>A0A1G6G904</accession>
<evidence type="ECO:0000313" key="2">
    <source>
        <dbReference type="EMBL" id="SDB78470.1"/>
    </source>
</evidence>
<evidence type="ECO:0000313" key="4">
    <source>
        <dbReference type="Proteomes" id="UP000181870"/>
    </source>
</evidence>
<dbReference type="Proteomes" id="UP000473905">
    <property type="component" value="Unassembled WGS sequence"/>
</dbReference>
<dbReference type="EMBL" id="VWKB01000015">
    <property type="protein sequence ID" value="KAA4098185.1"/>
    <property type="molecule type" value="Genomic_DNA"/>
</dbReference>